<keyword evidence="3" id="KW-1185">Reference proteome</keyword>
<evidence type="ECO:0000259" key="1">
    <source>
        <dbReference type="Pfam" id="PF08241"/>
    </source>
</evidence>
<accession>A0ABW4YB05</accession>
<dbReference type="Gene3D" id="3.40.50.150">
    <property type="entry name" value="Vaccinia Virus protein VP39"/>
    <property type="match status" value="1"/>
</dbReference>
<keyword evidence="2" id="KW-0808">Transferase</keyword>
<dbReference type="GO" id="GO:0032259">
    <property type="term" value="P:methylation"/>
    <property type="evidence" value="ECO:0007669"/>
    <property type="project" value="UniProtKB-KW"/>
</dbReference>
<dbReference type="EMBL" id="JBHUHX010000040">
    <property type="protein sequence ID" value="MFD2113058.1"/>
    <property type="molecule type" value="Genomic_DNA"/>
</dbReference>
<dbReference type="GO" id="GO:0008168">
    <property type="term" value="F:methyltransferase activity"/>
    <property type="evidence" value="ECO:0007669"/>
    <property type="project" value="UniProtKB-KW"/>
</dbReference>
<keyword evidence="2" id="KW-0489">Methyltransferase</keyword>
<dbReference type="EC" id="2.1.1.-" evidence="2"/>
<dbReference type="SUPFAM" id="SSF53335">
    <property type="entry name" value="S-adenosyl-L-methionine-dependent methyltransferases"/>
    <property type="match status" value="1"/>
</dbReference>
<dbReference type="Pfam" id="PF08241">
    <property type="entry name" value="Methyltransf_11"/>
    <property type="match status" value="1"/>
</dbReference>
<dbReference type="Proteomes" id="UP001597337">
    <property type="component" value="Unassembled WGS sequence"/>
</dbReference>
<protein>
    <submittedName>
        <fullName evidence="2">Class I SAM-dependent methyltransferase</fullName>
        <ecNumber evidence="2">2.1.1.-</ecNumber>
    </submittedName>
</protein>
<name>A0ABW4YB05_9GAMM</name>
<sequence>MIVSTRQESPLARLPDWYRSPLGQEVARLECACVQGLLNTIFGYHLVQIGATEVFRDVLAASRIRHRVLMPFESVLDSEGSRVIGSVQQLPFSSDSIDAVLLPHTLDFASDPQGVLGEVERILIPEGRVVIVGFNALSPWGARRLLWRSKGRMPWCGRFHRPGQVRDWLSVQGCDLECCEYRMFRPPLASLQGPRCGGFDLMGRRFWPILGGIYVMRAVKRVATVTPLRPRMAKASALLSGRAVRPTTRGTGHV</sequence>
<evidence type="ECO:0000313" key="3">
    <source>
        <dbReference type="Proteomes" id="UP001597337"/>
    </source>
</evidence>
<feature type="domain" description="Methyltransferase type 11" evidence="1">
    <location>
        <begin position="83"/>
        <end position="131"/>
    </location>
</feature>
<gene>
    <name evidence="2" type="ORF">ACFSJC_14500</name>
</gene>
<reference evidence="3" key="1">
    <citation type="journal article" date="2019" name="Int. J. Syst. Evol. Microbiol.">
        <title>The Global Catalogue of Microorganisms (GCM) 10K type strain sequencing project: providing services to taxonomists for standard genome sequencing and annotation.</title>
        <authorList>
            <consortium name="The Broad Institute Genomics Platform"/>
            <consortium name="The Broad Institute Genome Sequencing Center for Infectious Disease"/>
            <person name="Wu L."/>
            <person name="Ma J."/>
        </authorList>
    </citation>
    <scope>NUCLEOTIDE SEQUENCE [LARGE SCALE GENOMIC DNA]</scope>
    <source>
        <strain evidence="3">KACC 12597</strain>
    </source>
</reference>
<comment type="caution">
    <text evidence="2">The sequence shown here is derived from an EMBL/GenBank/DDBJ whole genome shotgun (WGS) entry which is preliminary data.</text>
</comment>
<proteinExistence type="predicted"/>
<dbReference type="InterPro" id="IPR013216">
    <property type="entry name" value="Methyltransf_11"/>
</dbReference>
<evidence type="ECO:0000313" key="2">
    <source>
        <dbReference type="EMBL" id="MFD2113058.1"/>
    </source>
</evidence>
<dbReference type="InterPro" id="IPR029063">
    <property type="entry name" value="SAM-dependent_MTases_sf"/>
</dbReference>
<organism evidence="2 3">
    <name type="scientific">Thiorhodococcus fuscus</name>
    <dbReference type="NCBI Taxonomy" id="527200"/>
    <lineage>
        <taxon>Bacteria</taxon>
        <taxon>Pseudomonadati</taxon>
        <taxon>Pseudomonadota</taxon>
        <taxon>Gammaproteobacteria</taxon>
        <taxon>Chromatiales</taxon>
        <taxon>Chromatiaceae</taxon>
        <taxon>Thiorhodococcus</taxon>
    </lineage>
</organism>
<dbReference type="RefSeq" id="WP_386027725.1">
    <property type="nucleotide sequence ID" value="NZ_JBHUHX010000040.1"/>
</dbReference>